<dbReference type="AlphaFoldDB" id="A0A4U6S5Y7"/>
<evidence type="ECO:0000259" key="1">
    <source>
        <dbReference type="Pfam" id="PF12275"/>
    </source>
</evidence>
<feature type="domain" description="DUF3616" evidence="1">
    <location>
        <begin position="137"/>
        <end position="280"/>
    </location>
</feature>
<evidence type="ECO:0000313" key="2">
    <source>
        <dbReference type="EMBL" id="TKV80096.1"/>
    </source>
</evidence>
<sequence length="295" mass="32329">MGRGTGRLRCPFGGCVPPTTAAAPSLQFSVVTARPRAHRQKDIAGRNHGGFPRFLRTTLPASMARCQPGFPRGRMKCCSCVIRRTNATAAWPTHPWAARPYRLKEERHETWHTTMPAQGAGQPANRTARRARQRQLERGVNIEGLAARDGLLFFGFRGPAKDERAPILSTKADELFKAEAPKADVTFIEVGKGRGIRALARVNDGILVLAGPDDDLANQDVGWILGLWDGKPADVAKLKYAAKPDLSAVKLRKCDDELKPEALAVLRDEPDAYDVIIMSDGMCDGGPLKFTLQRK</sequence>
<evidence type="ECO:0000313" key="3">
    <source>
        <dbReference type="Proteomes" id="UP000305095"/>
    </source>
</evidence>
<dbReference type="Proteomes" id="UP000305095">
    <property type="component" value="Unassembled WGS sequence"/>
</dbReference>
<dbReference type="Pfam" id="PF12275">
    <property type="entry name" value="DUF3616"/>
    <property type="match status" value="1"/>
</dbReference>
<gene>
    <name evidence="2" type="ORF">FDV58_17755</name>
</gene>
<dbReference type="EMBL" id="SZZP01000010">
    <property type="protein sequence ID" value="TKV80096.1"/>
    <property type="molecule type" value="Genomic_DNA"/>
</dbReference>
<dbReference type="InterPro" id="IPR022060">
    <property type="entry name" value="DUF3616"/>
</dbReference>
<organism evidence="2 3">
    <name type="scientific">Bradyrhizobium elkanii</name>
    <dbReference type="NCBI Taxonomy" id="29448"/>
    <lineage>
        <taxon>Bacteria</taxon>
        <taxon>Pseudomonadati</taxon>
        <taxon>Pseudomonadota</taxon>
        <taxon>Alphaproteobacteria</taxon>
        <taxon>Hyphomicrobiales</taxon>
        <taxon>Nitrobacteraceae</taxon>
        <taxon>Bradyrhizobium</taxon>
    </lineage>
</organism>
<proteinExistence type="predicted"/>
<accession>A0A4U6S5Y7</accession>
<protein>
    <submittedName>
        <fullName evidence="2">DUF3616 domain-containing protein</fullName>
    </submittedName>
</protein>
<name>A0A4U6S5Y7_BRAEL</name>
<reference evidence="2 3" key="1">
    <citation type="submission" date="2019-05" db="EMBL/GenBank/DDBJ databases">
        <title>Draft Genome of Bradyrhizobium elkanii strain SEMIA 938, Used in Commercial Inoculants for Lupinus spp. in Brazil.</title>
        <authorList>
            <person name="Hungria M."/>
            <person name="Delamuta J.R.M."/>
            <person name="Ribeiro R.A."/>
            <person name="Nogueira M.A."/>
        </authorList>
    </citation>
    <scope>NUCLEOTIDE SEQUENCE [LARGE SCALE GENOMIC DNA]</scope>
    <source>
        <strain evidence="2 3">Semia 938</strain>
    </source>
</reference>
<comment type="caution">
    <text evidence="2">The sequence shown here is derived from an EMBL/GenBank/DDBJ whole genome shotgun (WGS) entry which is preliminary data.</text>
</comment>